<dbReference type="KEGG" id="rid:RIdsm_04863"/>
<dbReference type="Proteomes" id="UP000325785">
    <property type="component" value="Chromosome"/>
</dbReference>
<dbReference type="AlphaFoldDB" id="A0A0T5PEZ9"/>
<dbReference type="InterPro" id="IPR004046">
    <property type="entry name" value="GST_C"/>
</dbReference>
<name>A0A0T5PEZ9_9RHOB</name>
<dbReference type="InterPro" id="IPR040079">
    <property type="entry name" value="Glutathione_S-Trfase"/>
</dbReference>
<keyword evidence="5" id="KW-1185">Reference proteome</keyword>
<dbReference type="PROSITE" id="PS50404">
    <property type="entry name" value="GST_NTER"/>
    <property type="match status" value="1"/>
</dbReference>
<sequence>MTLTLYTLDWVPDFPRGAVRDIRVRWALEELGRPYTVDTVPGGVKTEAHVAMQPFGQVPMIRDGEQTLFESGAILMHLGEGTALFPANKRSEITQWMFAALNTLEPVAMHWLLMILAQRIPDFFGPPPAEEVIAHARAFLMMRLDQMETRIAGQDWLTDAFSIADIVMADTLRMVASEDELGGHPALTAYLDRAIARPAFERAMRDHMAHWDAADAARETETA</sequence>
<dbReference type="GO" id="GO:0016853">
    <property type="term" value="F:isomerase activity"/>
    <property type="evidence" value="ECO:0007669"/>
    <property type="project" value="UniProtKB-KW"/>
</dbReference>
<dbReference type="InterPro" id="IPR036282">
    <property type="entry name" value="Glutathione-S-Trfase_C_sf"/>
</dbReference>
<dbReference type="SFLD" id="SFLDS00019">
    <property type="entry name" value="Glutathione_Transferase_(cytos"/>
    <property type="match status" value="1"/>
</dbReference>
<feature type="domain" description="GST C-terminal" evidence="2">
    <location>
        <begin position="86"/>
        <end position="223"/>
    </location>
</feature>
<proteinExistence type="predicted"/>
<dbReference type="Pfam" id="PF00043">
    <property type="entry name" value="GST_C"/>
    <property type="match status" value="1"/>
</dbReference>
<dbReference type="InterPro" id="IPR036249">
    <property type="entry name" value="Thioredoxin-like_sf"/>
</dbReference>
<reference evidence="3 5" key="1">
    <citation type="submission" date="2015-04" db="EMBL/GenBank/DDBJ databases">
        <title>The draft genome sequence of Roseovarius indicus B108T.</title>
        <authorList>
            <person name="Li G."/>
            <person name="Lai Q."/>
            <person name="Shao Z."/>
            <person name="Yan P."/>
        </authorList>
    </citation>
    <scope>NUCLEOTIDE SEQUENCE [LARGE SCALE GENOMIC DNA]</scope>
    <source>
        <strain evidence="3 5">B108</strain>
    </source>
</reference>
<dbReference type="PROSITE" id="PS50405">
    <property type="entry name" value="GST_CTER"/>
    <property type="match status" value="1"/>
</dbReference>
<protein>
    <submittedName>
        <fullName evidence="4">Maleylacetoacetate isomerase</fullName>
    </submittedName>
</protein>
<dbReference type="FunFam" id="3.40.30.10:FF:000331">
    <property type="entry name" value="Glutathione S-transferase"/>
    <property type="match status" value="1"/>
</dbReference>
<dbReference type="Proteomes" id="UP000051401">
    <property type="component" value="Unassembled WGS sequence"/>
</dbReference>
<dbReference type="EMBL" id="CP031598">
    <property type="protein sequence ID" value="QEW29021.1"/>
    <property type="molecule type" value="Genomic_DNA"/>
</dbReference>
<gene>
    <name evidence="4" type="ORF">RIdsm_04863</name>
    <name evidence="3" type="ORF">XM52_02025</name>
</gene>
<feature type="domain" description="GST N-terminal" evidence="1">
    <location>
        <begin position="1"/>
        <end position="86"/>
    </location>
</feature>
<dbReference type="CDD" id="cd03207">
    <property type="entry name" value="GST_C_8"/>
    <property type="match status" value="1"/>
</dbReference>
<dbReference type="SUPFAM" id="SSF52833">
    <property type="entry name" value="Thioredoxin-like"/>
    <property type="match status" value="1"/>
</dbReference>
<organism evidence="3 5">
    <name type="scientific">Roseovarius indicus</name>
    <dbReference type="NCBI Taxonomy" id="540747"/>
    <lineage>
        <taxon>Bacteria</taxon>
        <taxon>Pseudomonadati</taxon>
        <taxon>Pseudomonadota</taxon>
        <taxon>Alphaproteobacteria</taxon>
        <taxon>Rhodobacterales</taxon>
        <taxon>Roseobacteraceae</taxon>
        <taxon>Roseovarius</taxon>
    </lineage>
</organism>
<dbReference type="Gene3D" id="1.20.1050.10">
    <property type="match status" value="1"/>
</dbReference>
<accession>A0A0T5PEZ9</accession>
<dbReference type="PATRIC" id="fig|540747.5.peg.409"/>
<evidence type="ECO:0000313" key="3">
    <source>
        <dbReference type="EMBL" id="KRS19642.1"/>
    </source>
</evidence>
<dbReference type="Gene3D" id="3.40.30.10">
    <property type="entry name" value="Glutaredoxin"/>
    <property type="match status" value="1"/>
</dbReference>
<dbReference type="InterPro" id="IPR010987">
    <property type="entry name" value="Glutathione-S-Trfase_C-like"/>
</dbReference>
<dbReference type="STRING" id="540747.SAMN04488031_102639"/>
<dbReference type="RefSeq" id="WP_057812751.1">
    <property type="nucleotide sequence ID" value="NZ_CP031598.1"/>
</dbReference>
<evidence type="ECO:0000313" key="5">
    <source>
        <dbReference type="Proteomes" id="UP000051401"/>
    </source>
</evidence>
<evidence type="ECO:0000259" key="2">
    <source>
        <dbReference type="PROSITE" id="PS50405"/>
    </source>
</evidence>
<dbReference type="CDD" id="cd03046">
    <property type="entry name" value="GST_N_GTT1_like"/>
    <property type="match status" value="1"/>
</dbReference>
<dbReference type="PANTHER" id="PTHR44051:SF8">
    <property type="entry name" value="GLUTATHIONE S-TRANSFERASE GSTA"/>
    <property type="match status" value="1"/>
</dbReference>
<evidence type="ECO:0000313" key="4">
    <source>
        <dbReference type="EMBL" id="QEW29021.1"/>
    </source>
</evidence>
<evidence type="ECO:0000259" key="1">
    <source>
        <dbReference type="PROSITE" id="PS50404"/>
    </source>
</evidence>
<dbReference type="OrthoDB" id="9810080at2"/>
<dbReference type="Pfam" id="PF13417">
    <property type="entry name" value="GST_N_3"/>
    <property type="match status" value="1"/>
</dbReference>
<dbReference type="PANTHER" id="PTHR44051">
    <property type="entry name" value="GLUTATHIONE S-TRANSFERASE-RELATED"/>
    <property type="match status" value="1"/>
</dbReference>
<reference evidence="4 6" key="2">
    <citation type="submission" date="2018-08" db="EMBL/GenBank/DDBJ databases">
        <title>Genetic Globetrotter - A new plasmid hitch-hiking vast phylogenetic and geographic distances.</title>
        <authorList>
            <person name="Vollmers J."/>
            <person name="Petersen J."/>
        </authorList>
    </citation>
    <scope>NUCLEOTIDE SEQUENCE [LARGE SCALE GENOMIC DNA]</scope>
    <source>
        <strain evidence="4 6">DSM 26383</strain>
    </source>
</reference>
<dbReference type="InterPro" id="IPR004045">
    <property type="entry name" value="Glutathione_S-Trfase_N"/>
</dbReference>
<dbReference type="SUPFAM" id="SSF47616">
    <property type="entry name" value="GST C-terminal domain-like"/>
    <property type="match status" value="1"/>
</dbReference>
<dbReference type="EMBL" id="LAXI01000001">
    <property type="protein sequence ID" value="KRS19642.1"/>
    <property type="molecule type" value="Genomic_DNA"/>
</dbReference>
<keyword evidence="4" id="KW-0413">Isomerase</keyword>
<evidence type="ECO:0000313" key="6">
    <source>
        <dbReference type="Proteomes" id="UP000325785"/>
    </source>
</evidence>